<dbReference type="EMBL" id="AP019620">
    <property type="protein sequence ID" value="BBJ46275.1"/>
    <property type="molecule type" value="Genomic_DNA"/>
</dbReference>
<sequence>MDPAVEEVPGLGTVSDRPLGGAGRIDLEDSGSRLHGPALRCGGCVDDPLAHAEDGGFGRNPAHGGPVRCQWLVRRLGLLAAQHGFQQFDGDDVGEPGDGHVHQLLGGGRQLQGGADPHPGVGQQLQPLAGLLGPAGQHPQRGGVPQRHHASGGIARTVRGAHIDHQ</sequence>
<accession>A0A499UVS2</accession>
<proteinExistence type="predicted"/>
<feature type="region of interest" description="Disordered" evidence="1">
    <location>
        <begin position="89"/>
        <end position="166"/>
    </location>
</feature>
<evidence type="ECO:0000313" key="3">
    <source>
        <dbReference type="Proteomes" id="UP000463951"/>
    </source>
</evidence>
<evidence type="ECO:0000256" key="1">
    <source>
        <dbReference type="SAM" id="MobiDB-lite"/>
    </source>
</evidence>
<dbReference type="AlphaFoldDB" id="A0A499UVS2"/>
<evidence type="ECO:0000313" key="2">
    <source>
        <dbReference type="EMBL" id="BBJ46275.1"/>
    </source>
</evidence>
<organism evidence="2 3">
    <name type="scientific">Streptomyces antimycoticus</name>
    <dbReference type="NCBI Taxonomy" id="68175"/>
    <lineage>
        <taxon>Bacteria</taxon>
        <taxon>Bacillati</taxon>
        <taxon>Actinomycetota</taxon>
        <taxon>Actinomycetes</taxon>
        <taxon>Kitasatosporales</taxon>
        <taxon>Streptomycetaceae</taxon>
        <taxon>Streptomyces</taxon>
        <taxon>Streptomyces violaceusniger group</taxon>
    </lineage>
</organism>
<name>A0A499UVS2_9ACTN</name>
<reference evidence="2 3" key="1">
    <citation type="journal article" date="2020" name="Int. J. Syst. Evol. Microbiol.">
        <title>Reclassification of Streptomyces castelarensis and Streptomyces sporoclivatus as later heterotypic synonyms of Streptomyces antimycoticus.</title>
        <authorList>
            <person name="Komaki H."/>
            <person name="Tamura T."/>
        </authorList>
    </citation>
    <scope>NUCLEOTIDE SEQUENCE [LARGE SCALE GENOMIC DNA]</scope>
    <source>
        <strain evidence="2 3">NBRC 100767</strain>
    </source>
</reference>
<protein>
    <submittedName>
        <fullName evidence="2">Uncharacterized protein</fullName>
    </submittedName>
</protein>
<feature type="region of interest" description="Disordered" evidence="1">
    <location>
        <begin position="1"/>
        <end position="32"/>
    </location>
</feature>
<feature type="compositionally biased region" description="Low complexity" evidence="1">
    <location>
        <begin position="122"/>
        <end position="137"/>
    </location>
</feature>
<dbReference type="Proteomes" id="UP000463951">
    <property type="component" value="Chromosome"/>
</dbReference>
<gene>
    <name evidence="2" type="ORF">SSPO_089930</name>
</gene>